<accession>A0A8J5RPH0</accession>
<dbReference type="EMBL" id="JAAALK010000290">
    <property type="protein sequence ID" value="KAG8047770.1"/>
    <property type="molecule type" value="Genomic_DNA"/>
</dbReference>
<reference evidence="1" key="2">
    <citation type="submission" date="2021-02" db="EMBL/GenBank/DDBJ databases">
        <authorList>
            <person name="Kimball J.A."/>
            <person name="Haas M.W."/>
            <person name="Macchietto M."/>
            <person name="Kono T."/>
            <person name="Duquette J."/>
            <person name="Shao M."/>
        </authorList>
    </citation>
    <scope>NUCLEOTIDE SEQUENCE</scope>
    <source>
        <tissue evidence="1">Fresh leaf tissue</tissue>
    </source>
</reference>
<comment type="caution">
    <text evidence="1">The sequence shown here is derived from an EMBL/GenBank/DDBJ whole genome shotgun (WGS) entry which is preliminary data.</text>
</comment>
<keyword evidence="2" id="KW-1185">Reference proteome</keyword>
<evidence type="ECO:0000313" key="2">
    <source>
        <dbReference type="Proteomes" id="UP000729402"/>
    </source>
</evidence>
<dbReference type="Proteomes" id="UP000729402">
    <property type="component" value="Unassembled WGS sequence"/>
</dbReference>
<sequence length="98" mass="10284">MLMIPPAVQTPTVDVPLPISIVSSSTQSSSSTPFDVASPYAAFHVDAVANDLVDISPTIVARDVTTVVIIEANISEDVATRSSESTIIADVITSFDTY</sequence>
<protein>
    <submittedName>
        <fullName evidence="1">Uncharacterized protein</fullName>
    </submittedName>
</protein>
<evidence type="ECO:0000313" key="1">
    <source>
        <dbReference type="EMBL" id="KAG8047770.1"/>
    </source>
</evidence>
<proteinExistence type="predicted"/>
<name>A0A8J5RPH0_ZIZPA</name>
<gene>
    <name evidence="1" type="ORF">GUJ93_ZPchr0008g12278</name>
</gene>
<dbReference type="AlphaFoldDB" id="A0A8J5RPH0"/>
<organism evidence="1 2">
    <name type="scientific">Zizania palustris</name>
    <name type="common">Northern wild rice</name>
    <dbReference type="NCBI Taxonomy" id="103762"/>
    <lineage>
        <taxon>Eukaryota</taxon>
        <taxon>Viridiplantae</taxon>
        <taxon>Streptophyta</taxon>
        <taxon>Embryophyta</taxon>
        <taxon>Tracheophyta</taxon>
        <taxon>Spermatophyta</taxon>
        <taxon>Magnoliopsida</taxon>
        <taxon>Liliopsida</taxon>
        <taxon>Poales</taxon>
        <taxon>Poaceae</taxon>
        <taxon>BOP clade</taxon>
        <taxon>Oryzoideae</taxon>
        <taxon>Oryzeae</taxon>
        <taxon>Zizaniinae</taxon>
        <taxon>Zizania</taxon>
    </lineage>
</organism>
<reference evidence="1" key="1">
    <citation type="journal article" date="2021" name="bioRxiv">
        <title>Whole Genome Assembly and Annotation of Northern Wild Rice, Zizania palustris L., Supports a Whole Genome Duplication in the Zizania Genus.</title>
        <authorList>
            <person name="Haas M."/>
            <person name="Kono T."/>
            <person name="Macchietto M."/>
            <person name="Millas R."/>
            <person name="McGilp L."/>
            <person name="Shao M."/>
            <person name="Duquette J."/>
            <person name="Hirsch C.N."/>
            <person name="Kimball J."/>
        </authorList>
    </citation>
    <scope>NUCLEOTIDE SEQUENCE</scope>
    <source>
        <tissue evidence="1">Fresh leaf tissue</tissue>
    </source>
</reference>